<name>A0A0W8FCM1_9ZZZZ</name>
<dbReference type="Pfam" id="PF01497">
    <property type="entry name" value="Peripla_BP_2"/>
    <property type="match status" value="1"/>
</dbReference>
<evidence type="ECO:0000313" key="3">
    <source>
        <dbReference type="EMBL" id="KUG18631.1"/>
    </source>
</evidence>
<dbReference type="SUPFAM" id="SSF63446">
    <property type="entry name" value="Type I dockerin domain"/>
    <property type="match status" value="1"/>
</dbReference>
<comment type="caution">
    <text evidence="3">The sequence shown here is derived from an EMBL/GenBank/DDBJ whole genome shotgun (WGS) entry which is preliminary data.</text>
</comment>
<evidence type="ECO:0000259" key="2">
    <source>
        <dbReference type="PROSITE" id="PS51766"/>
    </source>
</evidence>
<dbReference type="Gene3D" id="1.10.1330.10">
    <property type="entry name" value="Dockerin domain"/>
    <property type="match status" value="1"/>
</dbReference>
<dbReference type="InterPro" id="IPR050902">
    <property type="entry name" value="ABC_Transporter_SBP"/>
</dbReference>
<dbReference type="PANTHER" id="PTHR30535:SF34">
    <property type="entry name" value="MOLYBDATE-BINDING PROTEIN MOLA"/>
    <property type="match status" value="1"/>
</dbReference>
<dbReference type="GO" id="GO:0000272">
    <property type="term" value="P:polysaccharide catabolic process"/>
    <property type="evidence" value="ECO:0007669"/>
    <property type="project" value="InterPro"/>
</dbReference>
<accession>A0A0W8FCM1</accession>
<dbReference type="InterPro" id="IPR036439">
    <property type="entry name" value="Dockerin_dom_sf"/>
</dbReference>
<sequence>MSKLPLLFLFLLTPIVLLAIMPGFASDFTLEIFGNANMDDTVDEMDITYVEEIISGNKEATELADANCDGKIDESDLDQIRRIIAGDEENLTIIDSYKRVVTIKKPVERIVSISIYNFEALRMLGELDRVVAIENNAKEKGLYFPQAAELPSIGGYPPNAEAILKFQPDLLLGATSWTKELYDELPDISIVGLDFTSKTPFSFAEETTKLGYILNSRDVAEEYLDNFENKYIKTIEDQTEALSDEEKPKVYVESSSGKYKTSGNGSGVQTFLEIAGGRNIFQDSPSYLEADAESVIERNPEIIIKYLRDGVGYPADNFSVMRDARDEILNRPELADVTAVKEGRVYIIDEGLSYGFDHPIAVAYIAKWLHPELFEELDTLAMHQEFIDKYCPGLDFDVYKQGTFAYPDESRL</sequence>
<evidence type="ECO:0000259" key="1">
    <source>
        <dbReference type="PROSITE" id="PS50983"/>
    </source>
</evidence>
<dbReference type="Gene3D" id="3.40.50.1980">
    <property type="entry name" value="Nitrogenase molybdenum iron protein domain"/>
    <property type="match status" value="2"/>
</dbReference>
<feature type="domain" description="Dockerin" evidence="2">
    <location>
        <begin position="29"/>
        <end position="93"/>
    </location>
</feature>
<dbReference type="SUPFAM" id="SSF53807">
    <property type="entry name" value="Helical backbone' metal receptor"/>
    <property type="match status" value="1"/>
</dbReference>
<gene>
    <name evidence="3" type="ORF">ASZ90_011653</name>
</gene>
<feature type="domain" description="Fe/B12 periplasmic-binding" evidence="1">
    <location>
        <begin position="109"/>
        <end position="377"/>
    </location>
</feature>
<dbReference type="EMBL" id="LNQE01001370">
    <property type="protein sequence ID" value="KUG18631.1"/>
    <property type="molecule type" value="Genomic_DNA"/>
</dbReference>
<dbReference type="InterPro" id="IPR016134">
    <property type="entry name" value="Dockerin_dom"/>
</dbReference>
<dbReference type="PROSITE" id="PS00018">
    <property type="entry name" value="EF_HAND_1"/>
    <property type="match status" value="1"/>
</dbReference>
<dbReference type="PROSITE" id="PS51766">
    <property type="entry name" value="DOCKERIN"/>
    <property type="match status" value="1"/>
</dbReference>
<dbReference type="PROSITE" id="PS50983">
    <property type="entry name" value="FE_B12_PBP"/>
    <property type="match status" value="1"/>
</dbReference>
<protein>
    <submittedName>
        <fullName evidence="3">Vitamin b12 abc transporter, b12-binding component btuf</fullName>
    </submittedName>
</protein>
<dbReference type="PANTHER" id="PTHR30535">
    <property type="entry name" value="VITAMIN B12-BINDING PROTEIN"/>
    <property type="match status" value="1"/>
</dbReference>
<dbReference type="CDD" id="cd14256">
    <property type="entry name" value="Dockerin_I"/>
    <property type="match status" value="1"/>
</dbReference>
<reference evidence="3" key="1">
    <citation type="journal article" date="2015" name="Proc. Natl. Acad. Sci. U.S.A.">
        <title>Networks of energetic and metabolic interactions define dynamics in microbial communities.</title>
        <authorList>
            <person name="Embree M."/>
            <person name="Liu J.K."/>
            <person name="Al-Bassam M.M."/>
            <person name="Zengler K."/>
        </authorList>
    </citation>
    <scope>NUCLEOTIDE SEQUENCE</scope>
</reference>
<dbReference type="InterPro" id="IPR002491">
    <property type="entry name" value="ABC_transptr_periplasmic_BD"/>
</dbReference>
<dbReference type="AlphaFoldDB" id="A0A0W8FCM1"/>
<organism evidence="3">
    <name type="scientific">hydrocarbon metagenome</name>
    <dbReference type="NCBI Taxonomy" id="938273"/>
    <lineage>
        <taxon>unclassified sequences</taxon>
        <taxon>metagenomes</taxon>
        <taxon>ecological metagenomes</taxon>
    </lineage>
</organism>
<dbReference type="InterPro" id="IPR018247">
    <property type="entry name" value="EF_Hand_1_Ca_BS"/>
</dbReference>
<proteinExistence type="predicted"/>